<evidence type="ECO:0000313" key="3">
    <source>
        <dbReference type="Proteomes" id="UP000258016"/>
    </source>
</evidence>
<accession>A0ABN5B736</accession>
<feature type="signal peptide" evidence="1">
    <location>
        <begin position="1"/>
        <end position="29"/>
    </location>
</feature>
<name>A0ABN5B736_9SPHN</name>
<keyword evidence="1" id="KW-0732">Signal</keyword>
<sequence>MSRQSLARGLATGLLAAVLLQATPSAAQSAPKVRNKADFAGVARDFQQQRAANSEGCCSFSTPVFDRNVSFRLFDTFEPVYEAKNERQMILEFVPQGATVESWTRMITLSAFGGAGSSPVSTAEMQARFFNTSQGCQQANFSRVIASGRTSDGTEFNLSSNGCGSIAAGGYPGATSGRGEQFLALLLRDAQNVVVLQYAERGEGFAPGGEPIGDEAVKAVMGRFRSIGFCRTQTPSDDCSIAFDAR</sequence>
<dbReference type="EMBL" id="CP020083">
    <property type="protein sequence ID" value="ASR52016.1"/>
    <property type="molecule type" value="Genomic_DNA"/>
</dbReference>
<dbReference type="GeneID" id="303486206"/>
<dbReference type="RefSeq" id="WP_117352447.1">
    <property type="nucleotide sequence ID" value="NZ_CP020083.1"/>
</dbReference>
<protein>
    <recommendedName>
        <fullName evidence="4">DUF4136 domain-containing protein</fullName>
    </recommendedName>
</protein>
<proteinExistence type="predicted"/>
<gene>
    <name evidence="2" type="ORF">B5J99_11555</name>
</gene>
<keyword evidence="3" id="KW-1185">Reference proteome</keyword>
<feature type="chain" id="PRO_5045351025" description="DUF4136 domain-containing protein" evidence="1">
    <location>
        <begin position="30"/>
        <end position="246"/>
    </location>
</feature>
<evidence type="ECO:0000313" key="2">
    <source>
        <dbReference type="EMBL" id="ASR52016.1"/>
    </source>
</evidence>
<evidence type="ECO:0008006" key="4">
    <source>
        <dbReference type="Google" id="ProtNLM"/>
    </source>
</evidence>
<evidence type="ECO:0000256" key="1">
    <source>
        <dbReference type="SAM" id="SignalP"/>
    </source>
</evidence>
<reference evidence="2 3" key="1">
    <citation type="submission" date="2017-03" db="EMBL/GenBank/DDBJ databases">
        <title>Complete genome sequence of Blastomonas fulva degrading microcsystin LR.</title>
        <authorList>
            <person name="Lee H.-g."/>
            <person name="Jin L."/>
            <person name="oh H.-M."/>
        </authorList>
    </citation>
    <scope>NUCLEOTIDE SEQUENCE [LARGE SCALE GENOMIC DNA]</scope>
    <source>
        <strain evidence="2 3">T2</strain>
    </source>
</reference>
<dbReference type="Proteomes" id="UP000258016">
    <property type="component" value="Chromosome"/>
</dbReference>
<organism evidence="2 3">
    <name type="scientific">Blastomonas fulva</name>
    <dbReference type="NCBI Taxonomy" id="1550728"/>
    <lineage>
        <taxon>Bacteria</taxon>
        <taxon>Pseudomonadati</taxon>
        <taxon>Pseudomonadota</taxon>
        <taxon>Alphaproteobacteria</taxon>
        <taxon>Sphingomonadales</taxon>
        <taxon>Sphingomonadaceae</taxon>
        <taxon>Blastomonas</taxon>
    </lineage>
</organism>